<organism evidence="1 2">
    <name type="scientific">Sporothrix curviconia</name>
    <dbReference type="NCBI Taxonomy" id="1260050"/>
    <lineage>
        <taxon>Eukaryota</taxon>
        <taxon>Fungi</taxon>
        <taxon>Dikarya</taxon>
        <taxon>Ascomycota</taxon>
        <taxon>Pezizomycotina</taxon>
        <taxon>Sordariomycetes</taxon>
        <taxon>Sordariomycetidae</taxon>
        <taxon>Ophiostomatales</taxon>
        <taxon>Ophiostomataceae</taxon>
        <taxon>Sporothrix</taxon>
    </lineage>
</organism>
<reference evidence="1 2" key="1">
    <citation type="submission" date="2024-01" db="EMBL/GenBank/DDBJ databases">
        <authorList>
            <person name="Allen C."/>
            <person name="Tagirdzhanova G."/>
        </authorList>
    </citation>
    <scope>NUCLEOTIDE SEQUENCE [LARGE SCALE GENOMIC DNA]</scope>
</reference>
<gene>
    <name evidence="1" type="ORF">SCUCBS95973_003555</name>
</gene>
<dbReference type="EMBL" id="CAWUHB010000015">
    <property type="protein sequence ID" value="CAK7218636.1"/>
    <property type="molecule type" value="Genomic_DNA"/>
</dbReference>
<sequence length="204" mass="23359">MLPLEDGMVLFCWSTAVMALRPIYQENSPGALFVQVDLEKRDPFMFVSRPSSLFSKKDSSVVDGDVYRLSTSDSELYPLPSPQLLEMHLCAAKMLNASVHPEGLKLVFAGLDPTRALDEKSAAYKDYQNAKQLPTRRARNETALWQRYLAYAARESIITFEQTLEWNKAISFGEYLEDKWWADLQSNGDEEWCILPKPEVKRVK</sequence>
<protein>
    <submittedName>
        <fullName evidence="1">Uncharacterized protein</fullName>
    </submittedName>
</protein>
<proteinExistence type="predicted"/>
<evidence type="ECO:0000313" key="1">
    <source>
        <dbReference type="EMBL" id="CAK7218636.1"/>
    </source>
</evidence>
<comment type="caution">
    <text evidence="1">The sequence shown here is derived from an EMBL/GenBank/DDBJ whole genome shotgun (WGS) entry which is preliminary data.</text>
</comment>
<accession>A0ABP0BGJ3</accession>
<keyword evidence="2" id="KW-1185">Reference proteome</keyword>
<dbReference type="Proteomes" id="UP001642405">
    <property type="component" value="Unassembled WGS sequence"/>
</dbReference>
<evidence type="ECO:0000313" key="2">
    <source>
        <dbReference type="Proteomes" id="UP001642405"/>
    </source>
</evidence>
<name>A0ABP0BGJ3_9PEZI</name>